<dbReference type="Proteomes" id="UP000054485">
    <property type="component" value="Unassembled WGS sequence"/>
</dbReference>
<dbReference type="STRING" id="930992.A0A0D0ANE7"/>
<evidence type="ECO:0000313" key="1">
    <source>
        <dbReference type="EMBL" id="KIK35817.1"/>
    </source>
</evidence>
<evidence type="ECO:0008006" key="3">
    <source>
        <dbReference type="Google" id="ProtNLM"/>
    </source>
</evidence>
<dbReference type="OrthoDB" id="2688366at2759"/>
<gene>
    <name evidence="1" type="ORF">CY34DRAFT_60525</name>
</gene>
<reference evidence="2" key="2">
    <citation type="submission" date="2015-01" db="EMBL/GenBank/DDBJ databases">
        <title>Evolutionary Origins and Diversification of the Mycorrhizal Mutualists.</title>
        <authorList>
            <consortium name="DOE Joint Genome Institute"/>
            <consortium name="Mycorrhizal Genomics Consortium"/>
            <person name="Kohler A."/>
            <person name="Kuo A."/>
            <person name="Nagy L.G."/>
            <person name="Floudas D."/>
            <person name="Copeland A."/>
            <person name="Barry K.W."/>
            <person name="Cichocki N."/>
            <person name="Veneault-Fourrey C."/>
            <person name="LaButti K."/>
            <person name="Lindquist E.A."/>
            <person name="Lipzen A."/>
            <person name="Lundell T."/>
            <person name="Morin E."/>
            <person name="Murat C."/>
            <person name="Riley R."/>
            <person name="Ohm R."/>
            <person name="Sun H."/>
            <person name="Tunlid A."/>
            <person name="Henrissat B."/>
            <person name="Grigoriev I.V."/>
            <person name="Hibbett D.S."/>
            <person name="Martin F."/>
        </authorList>
    </citation>
    <scope>NUCLEOTIDE SEQUENCE [LARGE SCALE GENOMIC DNA]</scope>
    <source>
        <strain evidence="2">UH-Slu-Lm8-n1</strain>
    </source>
</reference>
<keyword evidence="2" id="KW-1185">Reference proteome</keyword>
<dbReference type="InParanoid" id="A0A0D0ANE7"/>
<organism evidence="1 2">
    <name type="scientific">Suillus luteus UH-Slu-Lm8-n1</name>
    <dbReference type="NCBI Taxonomy" id="930992"/>
    <lineage>
        <taxon>Eukaryota</taxon>
        <taxon>Fungi</taxon>
        <taxon>Dikarya</taxon>
        <taxon>Basidiomycota</taxon>
        <taxon>Agaricomycotina</taxon>
        <taxon>Agaricomycetes</taxon>
        <taxon>Agaricomycetidae</taxon>
        <taxon>Boletales</taxon>
        <taxon>Suillineae</taxon>
        <taxon>Suillaceae</taxon>
        <taxon>Suillus</taxon>
    </lineage>
</organism>
<reference evidence="1 2" key="1">
    <citation type="submission" date="2014-04" db="EMBL/GenBank/DDBJ databases">
        <authorList>
            <consortium name="DOE Joint Genome Institute"/>
            <person name="Kuo A."/>
            <person name="Ruytinx J."/>
            <person name="Rineau F."/>
            <person name="Colpaert J."/>
            <person name="Kohler A."/>
            <person name="Nagy L.G."/>
            <person name="Floudas D."/>
            <person name="Copeland A."/>
            <person name="Barry K.W."/>
            <person name="Cichocki N."/>
            <person name="Veneault-Fourrey C."/>
            <person name="LaButti K."/>
            <person name="Lindquist E.A."/>
            <person name="Lipzen A."/>
            <person name="Lundell T."/>
            <person name="Morin E."/>
            <person name="Murat C."/>
            <person name="Sun H."/>
            <person name="Tunlid A."/>
            <person name="Henrissat B."/>
            <person name="Grigoriev I.V."/>
            <person name="Hibbett D.S."/>
            <person name="Martin F."/>
            <person name="Nordberg H.P."/>
            <person name="Cantor M.N."/>
            <person name="Hua S.X."/>
        </authorList>
    </citation>
    <scope>NUCLEOTIDE SEQUENCE [LARGE SCALE GENOMIC DNA]</scope>
    <source>
        <strain evidence="1 2">UH-Slu-Lm8-n1</strain>
    </source>
</reference>
<sequence>MGKYDHIVELTGGDIYPSWRWAVELALAGEGLWNHCSNGTDPNNIAEYASNIPTAIATGQPTSTELTLLNDWVKEDAQAKAIIGRRLSPIIQNMLGEKLTACQQWNALLKHFGRLDVTSQFELRDQLFSERLKDVEDASRYISVFENGRQRFADMGITFSDSEAVWMLLHGLPETPQWVVFR</sequence>
<dbReference type="AlphaFoldDB" id="A0A0D0ANE7"/>
<dbReference type="Pfam" id="PF14223">
    <property type="entry name" value="Retrotran_gag_2"/>
    <property type="match status" value="1"/>
</dbReference>
<name>A0A0D0ANE7_9AGAM</name>
<accession>A0A0D0ANE7</accession>
<proteinExistence type="predicted"/>
<feature type="non-terminal residue" evidence="1">
    <location>
        <position position="182"/>
    </location>
</feature>
<dbReference type="HOGENOM" id="CLU_048314_1_1_1"/>
<protein>
    <recommendedName>
        <fullName evidence="3">Retrotransposon gag domain-containing protein</fullName>
    </recommendedName>
</protein>
<evidence type="ECO:0000313" key="2">
    <source>
        <dbReference type="Proteomes" id="UP000054485"/>
    </source>
</evidence>
<dbReference type="EMBL" id="KN835585">
    <property type="protein sequence ID" value="KIK35817.1"/>
    <property type="molecule type" value="Genomic_DNA"/>
</dbReference>